<protein>
    <submittedName>
        <fullName evidence="1">Uncharacterized protein</fullName>
    </submittedName>
</protein>
<dbReference type="AlphaFoldDB" id="A0A0S4QKA7"/>
<organism evidence="1 2">
    <name type="scientific">Parafrankia irregularis</name>
    <dbReference type="NCBI Taxonomy" id="795642"/>
    <lineage>
        <taxon>Bacteria</taxon>
        <taxon>Bacillati</taxon>
        <taxon>Actinomycetota</taxon>
        <taxon>Actinomycetes</taxon>
        <taxon>Frankiales</taxon>
        <taxon>Frankiaceae</taxon>
        <taxon>Parafrankia</taxon>
    </lineage>
</organism>
<dbReference type="RefSeq" id="WP_165615509.1">
    <property type="nucleotide sequence ID" value="NZ_FAOZ01000004.1"/>
</dbReference>
<proteinExistence type="predicted"/>
<accession>A0A0S4QKA7</accession>
<keyword evidence="2" id="KW-1185">Reference proteome</keyword>
<gene>
    <name evidence="1" type="ORF">Ga0074812_10466</name>
</gene>
<reference evidence="2" key="1">
    <citation type="submission" date="2015-11" db="EMBL/GenBank/DDBJ databases">
        <authorList>
            <person name="Varghese N."/>
        </authorList>
    </citation>
    <scope>NUCLEOTIDE SEQUENCE [LARGE SCALE GENOMIC DNA]</scope>
    <source>
        <strain evidence="2">DSM 45899</strain>
    </source>
</reference>
<dbReference type="Proteomes" id="UP000198802">
    <property type="component" value="Unassembled WGS sequence"/>
</dbReference>
<dbReference type="EMBL" id="FAOZ01000004">
    <property type="protein sequence ID" value="CUU54986.1"/>
    <property type="molecule type" value="Genomic_DNA"/>
</dbReference>
<sequence>MTHYGHRELAPSQYTASVFLAHTLGRLAKGCAVEPITEPGRLTYLNIRRPDLAN</sequence>
<evidence type="ECO:0000313" key="1">
    <source>
        <dbReference type="EMBL" id="CUU54986.1"/>
    </source>
</evidence>
<evidence type="ECO:0000313" key="2">
    <source>
        <dbReference type="Proteomes" id="UP000198802"/>
    </source>
</evidence>
<name>A0A0S4QKA7_9ACTN</name>